<dbReference type="Proteomes" id="UP001151760">
    <property type="component" value="Unassembled WGS sequence"/>
</dbReference>
<keyword evidence="2" id="KW-1185">Reference proteome</keyword>
<evidence type="ECO:0008006" key="3">
    <source>
        <dbReference type="Google" id="ProtNLM"/>
    </source>
</evidence>
<proteinExistence type="predicted"/>
<protein>
    <recommendedName>
        <fullName evidence="3">Xylulose kinase-1</fullName>
    </recommendedName>
</protein>
<organism evidence="1 2">
    <name type="scientific">Tanacetum coccineum</name>
    <dbReference type="NCBI Taxonomy" id="301880"/>
    <lineage>
        <taxon>Eukaryota</taxon>
        <taxon>Viridiplantae</taxon>
        <taxon>Streptophyta</taxon>
        <taxon>Embryophyta</taxon>
        <taxon>Tracheophyta</taxon>
        <taxon>Spermatophyta</taxon>
        <taxon>Magnoliopsida</taxon>
        <taxon>eudicotyledons</taxon>
        <taxon>Gunneridae</taxon>
        <taxon>Pentapetalae</taxon>
        <taxon>asterids</taxon>
        <taxon>campanulids</taxon>
        <taxon>Asterales</taxon>
        <taxon>Asteraceae</taxon>
        <taxon>Asteroideae</taxon>
        <taxon>Anthemideae</taxon>
        <taxon>Anthemidinae</taxon>
        <taxon>Tanacetum</taxon>
    </lineage>
</organism>
<accession>A0ABQ5GVH0</accession>
<evidence type="ECO:0000313" key="1">
    <source>
        <dbReference type="EMBL" id="GJT79640.1"/>
    </source>
</evidence>
<sequence length="360" mass="40764">MIIWAMKMEHYITHTDYPLWQIILNGNCPKKISTDTNGIIRVLPPKSAEDFLAIERERKARTTLVMALPEDHFYGFHNISDAKEIWDAIKSRTRTGLDTLSFDDLYNNLKVFKSDVKGSGGSSSSAHNVAFVGSECTTSTKDSHVLAFMVPFYSSGQHTHKESSSSYVDEVDKKEIRRDGLKMADGLDFRRVNPSLQEDKEEAKFQEKATVWFCKSVGYNAYKAKKGGKNQAEPKALAAVDGGWWRDGLDVDWRMNVGIGSIDDGDEMKLNYDGGWGWVNGWECVMNDEWGRSNVLEKMNDCVNEWMGGNVMLGRMNGVRMKKWNACEELKICGNLEENCLVWNYGGDGMLKFENGVKLR</sequence>
<reference evidence="1" key="2">
    <citation type="submission" date="2022-01" db="EMBL/GenBank/DDBJ databases">
        <authorList>
            <person name="Yamashiro T."/>
            <person name="Shiraishi A."/>
            <person name="Satake H."/>
            <person name="Nakayama K."/>
        </authorList>
    </citation>
    <scope>NUCLEOTIDE SEQUENCE</scope>
</reference>
<evidence type="ECO:0000313" key="2">
    <source>
        <dbReference type="Proteomes" id="UP001151760"/>
    </source>
</evidence>
<name>A0ABQ5GVH0_9ASTR</name>
<comment type="caution">
    <text evidence="1">The sequence shown here is derived from an EMBL/GenBank/DDBJ whole genome shotgun (WGS) entry which is preliminary data.</text>
</comment>
<gene>
    <name evidence="1" type="ORF">Tco_1053982</name>
</gene>
<dbReference type="EMBL" id="BQNB010018917">
    <property type="protein sequence ID" value="GJT79640.1"/>
    <property type="molecule type" value="Genomic_DNA"/>
</dbReference>
<reference evidence="1" key="1">
    <citation type="journal article" date="2022" name="Int. J. Mol. Sci.">
        <title>Draft Genome of Tanacetum Coccineum: Genomic Comparison of Closely Related Tanacetum-Family Plants.</title>
        <authorList>
            <person name="Yamashiro T."/>
            <person name="Shiraishi A."/>
            <person name="Nakayama K."/>
            <person name="Satake H."/>
        </authorList>
    </citation>
    <scope>NUCLEOTIDE SEQUENCE</scope>
</reference>